<name>A0ABX5SWQ7_9MICO</name>
<protein>
    <submittedName>
        <fullName evidence="7">FAD-dependent oxidoreductase</fullName>
    </submittedName>
</protein>
<evidence type="ECO:0000256" key="3">
    <source>
        <dbReference type="ARBA" id="ARBA00023002"/>
    </source>
</evidence>
<dbReference type="Proteomes" id="UP000295748">
    <property type="component" value="Chromosome"/>
</dbReference>
<organism evidence="7 8">
    <name type="scientific">Microbacterium wangchenii</name>
    <dbReference type="NCBI Taxonomy" id="2541726"/>
    <lineage>
        <taxon>Bacteria</taxon>
        <taxon>Bacillati</taxon>
        <taxon>Actinomycetota</taxon>
        <taxon>Actinomycetes</taxon>
        <taxon>Micrococcales</taxon>
        <taxon>Microbacteriaceae</taxon>
        <taxon>Microbacterium</taxon>
    </lineage>
</organism>
<keyword evidence="3" id="KW-0560">Oxidoreductase</keyword>
<keyword evidence="2" id="KW-0479">Metal-binding</keyword>
<dbReference type="PANTHER" id="PTHR43498">
    <property type="entry name" value="FERREDOXIN:COB-COM HETERODISULFIDE REDUCTASE SUBUNIT A"/>
    <property type="match status" value="1"/>
</dbReference>
<evidence type="ECO:0000256" key="2">
    <source>
        <dbReference type="ARBA" id="ARBA00022723"/>
    </source>
</evidence>
<accession>A0ABX5SWQ7</accession>
<feature type="compositionally biased region" description="Basic and acidic residues" evidence="6">
    <location>
        <begin position="477"/>
        <end position="486"/>
    </location>
</feature>
<dbReference type="PANTHER" id="PTHR43498:SF1">
    <property type="entry name" value="COB--COM HETERODISULFIDE REDUCTASE IRON-SULFUR SUBUNIT A"/>
    <property type="match status" value="1"/>
</dbReference>
<evidence type="ECO:0000256" key="4">
    <source>
        <dbReference type="ARBA" id="ARBA00023004"/>
    </source>
</evidence>
<evidence type="ECO:0000256" key="6">
    <source>
        <dbReference type="SAM" id="MobiDB-lite"/>
    </source>
</evidence>
<keyword evidence="1" id="KW-0004">4Fe-4S</keyword>
<dbReference type="PRINTS" id="PR00411">
    <property type="entry name" value="PNDRDTASEI"/>
</dbReference>
<feature type="region of interest" description="Disordered" evidence="6">
    <location>
        <begin position="477"/>
        <end position="499"/>
    </location>
</feature>
<keyword evidence="4" id="KW-0408">Iron</keyword>
<keyword evidence="5" id="KW-0411">Iron-sulfur</keyword>
<proteinExistence type="predicted"/>
<sequence length="782" mass="85955">MVLREQSFDLVVAGGGMAGVCAAIAAAREGLRTCLVHERPVLGGVASSEMRVTVHGAGHNHSFARETGIIAELLSEERRRNHEPINENGWTNSVFDQVLYDFCIREPNLTLHLNTSVIGVELEGADEVDRAPHTEKGYYEREACAPSRRLTALRARTLSAEVDLRLAADLFIDCTGDAFIADRAGCGWRMGSESRAEHGEAHAPEQPSTATMGNSIHIRAKDVGRPAPFTPPEWAVRLDDPSYFYEQGRVPNDPHGGFWWIEIGMPWHTIFDNETIRHELTRYALGVWDWMKNRDPEMRERCRDFALDFVGQVPGKRESRRVFGRHWLTEQEVQAHTPFPDAVCYGGWGIDLHTPGGLLAETSEPSAAERYQEDSEYASKIYVRPYGIPLRSLMARDVDNLLLAGRCISVTRAALGSVRVMATTASMGQAAGVAAAVMTQRGITLPELAAEAAEGGPAVREVQQRLLRGGAFIPGVRNHDDSDRARSATASASSRQLMHGLSPTDPAPFEQLANLPEEGAYGLEGEVAQLLWFDGRLNTVSLCLDNTADADLRLPLRLVRVGHVWDNRKGGDSVLAEGSVGVVPGTARWAHWRVDLADLAPGWVRIETAAPAPGLRWRYARGVMPGHFASRSLSPTRLRDLHASFAYRAAPAQDAFAPAEVLSGVTRPTTSTATWRSDPGAGLPQWLELAWEDAQPIERVEVTFPGSLLRDVHSTPPFYVEPQTAKDYVIEVEGVEAVRVEGNTQWRRVHRLETAAKARSIRLIVLATNGDPAASIAEIRCY</sequence>
<dbReference type="Pfam" id="PF12831">
    <property type="entry name" value="FAD_oxidored"/>
    <property type="match status" value="1"/>
</dbReference>
<dbReference type="InterPro" id="IPR039650">
    <property type="entry name" value="HdrA-like"/>
</dbReference>
<evidence type="ECO:0000256" key="1">
    <source>
        <dbReference type="ARBA" id="ARBA00022485"/>
    </source>
</evidence>
<dbReference type="InterPro" id="IPR036188">
    <property type="entry name" value="FAD/NAD-bd_sf"/>
</dbReference>
<dbReference type="EMBL" id="CP038266">
    <property type="protein sequence ID" value="QBR90630.1"/>
    <property type="molecule type" value="Genomic_DNA"/>
</dbReference>
<dbReference type="Gene3D" id="3.50.50.60">
    <property type="entry name" value="FAD/NAD(P)-binding domain"/>
    <property type="match status" value="1"/>
</dbReference>
<dbReference type="Gene3D" id="2.60.120.260">
    <property type="entry name" value="Galactose-binding domain-like"/>
    <property type="match status" value="1"/>
</dbReference>
<gene>
    <name evidence="7" type="ORF">E4K62_06575</name>
</gene>
<reference evidence="7 8" key="1">
    <citation type="submission" date="2019-03" db="EMBL/GenBank/DDBJ databases">
        <authorList>
            <person name="Dong K."/>
        </authorList>
    </citation>
    <scope>NUCLEOTIDE SEQUENCE [LARGE SCALE GENOMIC DNA]</scope>
    <source>
        <strain evidence="8">dk512</strain>
    </source>
</reference>
<evidence type="ECO:0000256" key="5">
    <source>
        <dbReference type="ARBA" id="ARBA00023014"/>
    </source>
</evidence>
<evidence type="ECO:0000313" key="7">
    <source>
        <dbReference type="EMBL" id="QBR90630.1"/>
    </source>
</evidence>
<evidence type="ECO:0000313" key="8">
    <source>
        <dbReference type="Proteomes" id="UP000295748"/>
    </source>
</evidence>
<keyword evidence="8" id="KW-1185">Reference proteome</keyword>
<dbReference type="SUPFAM" id="SSF51905">
    <property type="entry name" value="FAD/NAD(P)-binding domain"/>
    <property type="match status" value="1"/>
</dbReference>